<name>A0A1G4UAB5_9HYPH</name>
<protein>
    <submittedName>
        <fullName evidence="4">Response regulator receiver domain-containing protein</fullName>
    </submittedName>
</protein>
<evidence type="ECO:0000313" key="4">
    <source>
        <dbReference type="EMBL" id="SCW89699.1"/>
    </source>
</evidence>
<proteinExistence type="predicted"/>
<evidence type="ECO:0000256" key="2">
    <source>
        <dbReference type="PROSITE-ProRule" id="PRU00169"/>
    </source>
</evidence>
<reference evidence="4 5" key="1">
    <citation type="submission" date="2016-10" db="EMBL/GenBank/DDBJ databases">
        <authorList>
            <person name="de Groot N.N."/>
        </authorList>
    </citation>
    <scope>NUCLEOTIDE SEQUENCE [LARGE SCALE GENOMIC DNA]</scope>
    <source>
        <strain evidence="4 5">CGMCC 1.3401</strain>
    </source>
</reference>
<dbReference type="Proteomes" id="UP000199542">
    <property type="component" value="Unassembled WGS sequence"/>
</dbReference>
<evidence type="ECO:0000313" key="5">
    <source>
        <dbReference type="Proteomes" id="UP000199542"/>
    </source>
</evidence>
<dbReference type="Pfam" id="PF00072">
    <property type="entry name" value="Response_reg"/>
    <property type="match status" value="1"/>
</dbReference>
<dbReference type="InterPro" id="IPR050595">
    <property type="entry name" value="Bact_response_regulator"/>
</dbReference>
<dbReference type="PANTHER" id="PTHR44591">
    <property type="entry name" value="STRESS RESPONSE REGULATOR PROTEIN 1"/>
    <property type="match status" value="1"/>
</dbReference>
<gene>
    <name evidence="4" type="ORF">SAMN02927900_06318</name>
</gene>
<feature type="domain" description="Response regulatory" evidence="3">
    <location>
        <begin position="7"/>
        <end position="121"/>
    </location>
</feature>
<evidence type="ECO:0000256" key="1">
    <source>
        <dbReference type="ARBA" id="ARBA00022553"/>
    </source>
</evidence>
<feature type="modified residue" description="4-aspartylphosphate" evidence="2">
    <location>
        <position position="56"/>
    </location>
</feature>
<sequence length="123" mass="13480">MESLRRTVAVVEDDASMRRSVLRLLNAHGFLAEEYTSAESFLGRDVRNNVECLILDVDLGGMSGLELQRRLKDSGSGLPVIFITALEDDTLKVQATRAGCIAYLRKPFPAALLIDAINDALES</sequence>
<dbReference type="PANTHER" id="PTHR44591:SF21">
    <property type="entry name" value="TWO-COMPONENT RESPONSE REGULATOR"/>
    <property type="match status" value="1"/>
</dbReference>
<dbReference type="GO" id="GO:0000160">
    <property type="term" value="P:phosphorelay signal transduction system"/>
    <property type="evidence" value="ECO:0007669"/>
    <property type="project" value="InterPro"/>
</dbReference>
<dbReference type="InterPro" id="IPR001789">
    <property type="entry name" value="Sig_transdc_resp-reg_receiver"/>
</dbReference>
<keyword evidence="1 2" id="KW-0597">Phosphoprotein</keyword>
<dbReference type="EMBL" id="FMTM01000020">
    <property type="protein sequence ID" value="SCW89699.1"/>
    <property type="molecule type" value="Genomic_DNA"/>
</dbReference>
<dbReference type="SMART" id="SM00448">
    <property type="entry name" value="REC"/>
    <property type="match status" value="1"/>
</dbReference>
<evidence type="ECO:0000259" key="3">
    <source>
        <dbReference type="PROSITE" id="PS50110"/>
    </source>
</evidence>
<dbReference type="SUPFAM" id="SSF52172">
    <property type="entry name" value="CheY-like"/>
    <property type="match status" value="1"/>
</dbReference>
<organism evidence="4 5">
    <name type="scientific">Rhizobium mongolense subsp. loessense</name>
    <dbReference type="NCBI Taxonomy" id="158890"/>
    <lineage>
        <taxon>Bacteria</taxon>
        <taxon>Pseudomonadati</taxon>
        <taxon>Pseudomonadota</taxon>
        <taxon>Alphaproteobacteria</taxon>
        <taxon>Hyphomicrobiales</taxon>
        <taxon>Rhizobiaceae</taxon>
        <taxon>Rhizobium/Agrobacterium group</taxon>
        <taxon>Rhizobium</taxon>
    </lineage>
</organism>
<dbReference type="InterPro" id="IPR011006">
    <property type="entry name" value="CheY-like_superfamily"/>
</dbReference>
<accession>A0A1G4UAB5</accession>
<dbReference type="PROSITE" id="PS50110">
    <property type="entry name" value="RESPONSE_REGULATORY"/>
    <property type="match status" value="1"/>
</dbReference>
<dbReference type="Gene3D" id="3.40.50.2300">
    <property type="match status" value="1"/>
</dbReference>
<dbReference type="AlphaFoldDB" id="A0A1G4UAB5"/>
<dbReference type="RefSeq" id="WP_092588660.1">
    <property type="nucleotide sequence ID" value="NZ_FMTM01000020.1"/>
</dbReference>